<evidence type="ECO:0000313" key="2">
    <source>
        <dbReference type="EMBL" id="MBW8480862.1"/>
    </source>
</evidence>
<name>A0ABS7FKF8_9ACTN</name>
<keyword evidence="3" id="KW-1185">Reference proteome</keyword>
<dbReference type="Proteomes" id="UP000774570">
    <property type="component" value="Unassembled WGS sequence"/>
</dbReference>
<comment type="caution">
    <text evidence="2">The sequence shown here is derived from an EMBL/GenBank/DDBJ whole genome shotgun (WGS) entry which is preliminary data.</text>
</comment>
<evidence type="ECO:0000256" key="1">
    <source>
        <dbReference type="SAM" id="Phobius"/>
    </source>
</evidence>
<dbReference type="EMBL" id="JAIBOA010000001">
    <property type="protein sequence ID" value="MBW8480862.1"/>
    <property type="molecule type" value="Genomic_DNA"/>
</dbReference>
<keyword evidence="1" id="KW-0812">Transmembrane</keyword>
<evidence type="ECO:0000313" key="3">
    <source>
        <dbReference type="Proteomes" id="UP000774570"/>
    </source>
</evidence>
<feature type="transmembrane region" description="Helical" evidence="1">
    <location>
        <begin position="89"/>
        <end position="111"/>
    </location>
</feature>
<keyword evidence="1" id="KW-0472">Membrane</keyword>
<feature type="transmembrane region" description="Helical" evidence="1">
    <location>
        <begin position="180"/>
        <end position="200"/>
    </location>
</feature>
<feature type="transmembrane region" description="Helical" evidence="1">
    <location>
        <begin position="123"/>
        <end position="142"/>
    </location>
</feature>
<evidence type="ECO:0008006" key="4">
    <source>
        <dbReference type="Google" id="ProtNLM"/>
    </source>
</evidence>
<protein>
    <recommendedName>
        <fullName evidence="4">Ferric reductase</fullName>
    </recommendedName>
</protein>
<dbReference type="RefSeq" id="WP_220162165.1">
    <property type="nucleotide sequence ID" value="NZ_JAIBOA010000001.1"/>
</dbReference>
<sequence length="245" mass="25190">MKTRSSDDPLLPSWVLRAVIVGALAVLAGAATPPGAALAGGAQSFLSYYAGVFTLLALTAAVVFGLLATDRLILGIRQRVVAQAAHRAASVLAFTFVVAHLLVKVLGGLAAPAQIVVPAVGPVGLGTLAFDLLLVVLATGALRARFARRARPWVWRTLHSLAYVSWPLGIAHGLTAGRAAAPWVTLSYVLCLGAVALAVLTRSIAGVRPRQVRRAGEDVAAPAPLRTRGTAPAARAAGARGEAVR</sequence>
<proteinExistence type="predicted"/>
<accession>A0ABS7FKF8</accession>
<gene>
    <name evidence="2" type="ORF">K1Y72_00680</name>
</gene>
<feature type="transmembrane region" description="Helical" evidence="1">
    <location>
        <begin position="49"/>
        <end position="68"/>
    </location>
</feature>
<keyword evidence="1" id="KW-1133">Transmembrane helix</keyword>
<reference evidence="2 3" key="1">
    <citation type="submission" date="2021-07" db="EMBL/GenBank/DDBJ databases">
        <title>Actinomadura sp. PM05-2 isolated from lichen.</title>
        <authorList>
            <person name="Somphong A."/>
            <person name="Phongsopitanun W."/>
            <person name="Tanasupawat S."/>
            <person name="Peongsungnone V."/>
        </authorList>
    </citation>
    <scope>NUCLEOTIDE SEQUENCE [LARGE SCALE GENOMIC DNA]</scope>
    <source>
        <strain evidence="2 3">PM05-2</strain>
    </source>
</reference>
<feature type="transmembrane region" description="Helical" evidence="1">
    <location>
        <begin position="154"/>
        <end position="174"/>
    </location>
</feature>
<organism evidence="2 3">
    <name type="scientific">Actinomadura parmotrematis</name>
    <dbReference type="NCBI Taxonomy" id="2864039"/>
    <lineage>
        <taxon>Bacteria</taxon>
        <taxon>Bacillati</taxon>
        <taxon>Actinomycetota</taxon>
        <taxon>Actinomycetes</taxon>
        <taxon>Streptosporangiales</taxon>
        <taxon>Thermomonosporaceae</taxon>
        <taxon>Actinomadura</taxon>
    </lineage>
</organism>